<organism evidence="1 2">
    <name type="scientific">Erwinia tasmaniensis (strain DSM 17950 / CFBP 7177 / CIP 109463 / NCPPB 4357 / Et1/99)</name>
    <dbReference type="NCBI Taxonomy" id="465817"/>
    <lineage>
        <taxon>Bacteria</taxon>
        <taxon>Pseudomonadati</taxon>
        <taxon>Pseudomonadota</taxon>
        <taxon>Gammaproteobacteria</taxon>
        <taxon>Enterobacterales</taxon>
        <taxon>Erwiniaceae</taxon>
        <taxon>Erwinia</taxon>
    </lineage>
</organism>
<name>B2VEX3_ERWT9</name>
<gene>
    <name evidence="1" type="ordered locus">ETA_28740</name>
</gene>
<dbReference type="STRING" id="465817.ETA_28740"/>
<protein>
    <submittedName>
        <fullName evidence="1">Uncharacterized protein</fullName>
    </submittedName>
</protein>
<dbReference type="HOGENOM" id="CLU_2273071_0_0_6"/>
<sequence>MLTLKRCWYPDDRQLACHGEVIAHPAVSHRALRYAKVTAQHLAGIHSVGIRDTGDGRNPNSLQCVAASYPAAARRLDWLTTRKHIDLSSGKAKAESSAHCGA</sequence>
<reference evidence="1 2" key="1">
    <citation type="journal article" date="2008" name="Environ. Microbiol.">
        <title>The genome of Erwinia tasmaniensis strain Et1/99, a non-pathogenic bacterium in the genus Erwinia.</title>
        <authorList>
            <person name="Kube M."/>
            <person name="Migdoll A.M."/>
            <person name="Mueller I."/>
            <person name="Kuhl H."/>
            <person name="Beck A."/>
            <person name="Reinhardt R."/>
            <person name="Geider K."/>
        </authorList>
    </citation>
    <scope>NUCLEOTIDE SEQUENCE [LARGE SCALE GENOMIC DNA]</scope>
    <source>
        <strain evidence="2">DSM 17950 / CFBP 7177 / CIP 109463 / NCPPB 4357 / Et1/99</strain>
    </source>
</reference>
<evidence type="ECO:0000313" key="1">
    <source>
        <dbReference type="EMBL" id="CAO97920.1"/>
    </source>
</evidence>
<dbReference type="Proteomes" id="UP000001726">
    <property type="component" value="Chromosome"/>
</dbReference>
<dbReference type="EMBL" id="CU468135">
    <property type="protein sequence ID" value="CAO97920.1"/>
    <property type="molecule type" value="Genomic_DNA"/>
</dbReference>
<accession>B2VEX3</accession>
<keyword evidence="2" id="KW-1185">Reference proteome</keyword>
<dbReference type="KEGG" id="eta:ETA_28740"/>
<evidence type="ECO:0000313" key="2">
    <source>
        <dbReference type="Proteomes" id="UP000001726"/>
    </source>
</evidence>
<dbReference type="AlphaFoldDB" id="B2VEX3"/>
<proteinExistence type="predicted"/>